<sequence length="1374" mass="148953">MCKLLGVTNSFLALPQVETTQAINAGVAYERDAYITSLDKTAYEGRVMTRVNELFKKRQANEQNIHNSLAAQSQAQMMMNPSMQMRGMGQPLQPGFQNFQQQMQSSPINQQGQPNIGVNTPNGLPMNSNQHMMPMGGQMRPQMAVQLGLANLSPQDRMKLSSIAFTKMSSMSEQSRNQFRAMLQTKFSPQLLAQLQQERMDPLIYYFQTQMLSAAKTQATMGQTGMQMQPQQRPMNQPSQHLPTGPNGEYGGPFANVESIINQQKAGLMAQEAGQMVVPASNGAGPSVAPQAIGSLPGPGQAAGQADLSHQLPQQFNHQPGQQLKMDQRTADQKAAQSQAQIRAQAQAKQMQGQPGGLNGLGGVSQSPAMNTLNAPVRRTPMNMNPTEGHPQMGQGNMPFGQQIMDPRFTQAGQRAPMGPNAANMNKILHTIASQMPADTRQQIMSMPPDKIPELIMRWNATRGAGQTVGRPQPQMGQLGPGNPIAQPMGQFTPGNNNLGHHPNLNVPMNQQSQLMMAQHMNKLRNPSTPQGPVNQNSMMDNMSVHPKVLEQLRLTSTQGIPAEVKRWGQLKQWVLRGNFPQQTIDRLLSIQAAQFQSALKNNPAFAPAATQPPQSNPPQQGIHPNGQPGPQMVQTMPNLAGPNLNITVTPQEIQNARAHERFKNLSEEELRQVIMRMKIQAMRNRTINQQPGTPAQVSQAPPTGQNTITPTPQAVNGTTAPQKQQNQGPETNTSGPAAQGRNIKQPPNRAMPNVAAASTAKTGTKRPMPDDAAEGPNLSGTPIQRPHPQPPQAGASSTAPQLPQLSPDQIAAMTPDQRQKYDMMVKSRQPAQNNQLSNEMMRLKAIGQEQHQLAIKEQLPDIPMTADQCRDTAQRIQAMSNEMNKIRRALVAWYTVTNDDARARLFFKLRNRLIKQFVDGEKMSIIKEKFSITSTDLDNIKSLLESMTKDVATHFPQIRKNPSQQNPLESAQSQGASARPGAPTAQTAPLSAANLEKQTQALSRIHQRNNSRAGQPPAAPTTAQPPFPFGVQSPDGQPTYAGKPPLTQENLHLPARKKHKPEPKPGTGSGQNGSSANASPQVPKLPSPEMTKRQAAVETRQTPAKPQFLCTDQYCDFRSIGFSTEDILRKHIDEEHTKPAEDPLKFAQEGLAEVLGLDVTGKAKKVAATGGTGQSPNMKAETVNSREVPMKRQGSATDSKPNELIKTIVGKAGTPKSNPGLKVMDGASTTAIIHHGGMALQATGGESMGTTIDPQELLSTITGLEMGGGGAILDMGVYRALTPNDTPESIKDSATSEPNSDVSEGVTLNVTLDMGLDSWDPFTSGGHELPHADQGNVGDMSGLPYPGLTWDEFNPDFDKPFTLDTSFFSLDTS</sequence>
<evidence type="ECO:0000256" key="1">
    <source>
        <dbReference type="SAM" id="MobiDB-lite"/>
    </source>
</evidence>
<name>A0A1W2TH34_ROSNE</name>
<dbReference type="EMBL" id="DF977471">
    <property type="protein sequence ID" value="GAP87421.2"/>
    <property type="molecule type" value="Genomic_DNA"/>
</dbReference>
<feature type="compositionally biased region" description="Polar residues" evidence="1">
    <location>
        <begin position="688"/>
        <end position="737"/>
    </location>
</feature>
<accession>A0A1W2TH34</accession>
<keyword evidence="3" id="KW-1185">Reference proteome</keyword>
<reference evidence="2" key="1">
    <citation type="submission" date="2016-03" db="EMBL/GenBank/DDBJ databases">
        <title>Draft genome sequence of Rosellinia necatrix.</title>
        <authorList>
            <person name="Kanematsu S."/>
        </authorList>
    </citation>
    <scope>NUCLEOTIDE SEQUENCE [LARGE SCALE GENOMIC DNA]</scope>
    <source>
        <strain evidence="2">W97</strain>
    </source>
</reference>
<dbReference type="OrthoDB" id="3918840at2759"/>
<feature type="region of interest" description="Disordered" evidence="1">
    <location>
        <begin position="1285"/>
        <end position="1304"/>
    </location>
</feature>
<feature type="region of interest" description="Disordered" evidence="1">
    <location>
        <begin position="320"/>
        <end position="361"/>
    </location>
</feature>
<organism evidence="2">
    <name type="scientific">Rosellinia necatrix</name>
    <name type="common">White root-rot fungus</name>
    <dbReference type="NCBI Taxonomy" id="77044"/>
    <lineage>
        <taxon>Eukaryota</taxon>
        <taxon>Fungi</taxon>
        <taxon>Dikarya</taxon>
        <taxon>Ascomycota</taxon>
        <taxon>Pezizomycotina</taxon>
        <taxon>Sordariomycetes</taxon>
        <taxon>Xylariomycetidae</taxon>
        <taxon>Xylariales</taxon>
        <taxon>Xylariaceae</taxon>
        <taxon>Rosellinia</taxon>
    </lineage>
</organism>
<feature type="compositionally biased region" description="Polar residues" evidence="1">
    <location>
        <begin position="961"/>
        <end position="977"/>
    </location>
</feature>
<feature type="region of interest" description="Disordered" evidence="1">
    <location>
        <begin position="688"/>
        <end position="804"/>
    </location>
</feature>
<dbReference type="OMA" id="GQLKQWA"/>
<feature type="compositionally biased region" description="Low complexity" evidence="1">
    <location>
        <begin position="222"/>
        <end position="240"/>
    </location>
</feature>
<dbReference type="Proteomes" id="UP000054516">
    <property type="component" value="Unassembled WGS sequence"/>
</dbReference>
<feature type="compositionally biased region" description="Low complexity" evidence="1">
    <location>
        <begin position="605"/>
        <end position="614"/>
    </location>
</feature>
<protein>
    <submittedName>
        <fullName evidence="2">Putative C2H2 type zinc finger domain</fullName>
    </submittedName>
</protein>
<feature type="compositionally biased region" description="Pro residues" evidence="1">
    <location>
        <begin position="1018"/>
        <end position="1029"/>
    </location>
</feature>
<evidence type="ECO:0000313" key="3">
    <source>
        <dbReference type="Proteomes" id="UP000054516"/>
    </source>
</evidence>
<gene>
    <name evidence="2" type="ORF">SAMD00023353_2601390</name>
</gene>
<feature type="region of interest" description="Disordered" evidence="1">
    <location>
        <begin position="222"/>
        <end position="252"/>
    </location>
</feature>
<dbReference type="STRING" id="77044.A0A1W2TH34"/>
<feature type="region of interest" description="Disordered" evidence="1">
    <location>
        <begin position="960"/>
        <end position="989"/>
    </location>
</feature>
<feature type="compositionally biased region" description="Low complexity" evidence="1">
    <location>
        <begin position="333"/>
        <end position="353"/>
    </location>
</feature>
<proteinExistence type="predicted"/>
<feature type="region of interest" description="Disordered" evidence="1">
    <location>
        <begin position="1005"/>
        <end position="1103"/>
    </location>
</feature>
<feature type="compositionally biased region" description="Polar residues" evidence="1">
    <location>
        <begin position="795"/>
        <end position="804"/>
    </location>
</feature>
<feature type="region of interest" description="Disordered" evidence="1">
    <location>
        <begin position="605"/>
        <end position="633"/>
    </location>
</feature>
<evidence type="ECO:0000313" key="2">
    <source>
        <dbReference type="EMBL" id="GAP87421.2"/>
    </source>
</evidence>